<protein>
    <submittedName>
        <fullName evidence="13">Uncharacterized protein</fullName>
    </submittedName>
</protein>
<organism evidence="13 14">
    <name type="scientific">Crotalaria pallida</name>
    <name type="common">Smooth rattlebox</name>
    <name type="synonym">Crotalaria striata</name>
    <dbReference type="NCBI Taxonomy" id="3830"/>
    <lineage>
        <taxon>Eukaryota</taxon>
        <taxon>Viridiplantae</taxon>
        <taxon>Streptophyta</taxon>
        <taxon>Embryophyta</taxon>
        <taxon>Tracheophyta</taxon>
        <taxon>Spermatophyta</taxon>
        <taxon>Magnoliopsida</taxon>
        <taxon>eudicotyledons</taxon>
        <taxon>Gunneridae</taxon>
        <taxon>Pentapetalae</taxon>
        <taxon>rosids</taxon>
        <taxon>fabids</taxon>
        <taxon>Fabales</taxon>
        <taxon>Fabaceae</taxon>
        <taxon>Papilionoideae</taxon>
        <taxon>50 kb inversion clade</taxon>
        <taxon>genistoids sensu lato</taxon>
        <taxon>core genistoids</taxon>
        <taxon>Crotalarieae</taxon>
        <taxon>Crotalaria</taxon>
    </lineage>
</organism>
<keyword evidence="6" id="KW-0862">Zinc</keyword>
<keyword evidence="14" id="KW-1185">Reference proteome</keyword>
<keyword evidence="5 8" id="KW-0863">Zinc-finger</keyword>
<comment type="similarity">
    <text evidence="2">Belongs to the CONSTANS family.</text>
</comment>
<dbReference type="PANTHER" id="PTHR31717">
    <property type="entry name" value="ZINC FINGER PROTEIN CONSTANS-LIKE 10"/>
    <property type="match status" value="1"/>
</dbReference>
<name>A0AAN9FFH4_CROPI</name>
<proteinExistence type="inferred from homology"/>
<feature type="domain" description="B box-type" evidence="11">
    <location>
        <begin position="30"/>
        <end position="77"/>
    </location>
</feature>
<reference evidence="13 14" key="1">
    <citation type="submission" date="2024-01" db="EMBL/GenBank/DDBJ databases">
        <title>The genomes of 5 underutilized Papilionoideae crops provide insights into root nodulation and disease resistanc.</title>
        <authorList>
            <person name="Yuan L."/>
        </authorList>
    </citation>
    <scope>NUCLEOTIDE SEQUENCE [LARGE SCALE GENOMIC DNA]</scope>
    <source>
        <strain evidence="13">ZHUSHIDOU_FW_LH</strain>
        <tissue evidence="13">Leaf</tissue>
    </source>
</reference>
<feature type="region of interest" description="Disordered" evidence="10">
    <location>
        <begin position="550"/>
        <end position="604"/>
    </location>
</feature>
<accession>A0AAN9FFH4</accession>
<evidence type="ECO:0000256" key="9">
    <source>
        <dbReference type="PROSITE-ProRule" id="PRU00357"/>
    </source>
</evidence>
<sequence length="604" mass="67981">MVYCRSDSACLCLSCDRNVHSANALSKRHSRTLLCERCNSQPAFVRCAEEKVSLCQNCDWLGHGTSTPNSTHKRQAINCYSGCPSSEELSSIWSFVLEIPSMSESTCEQELCLMSINENSDKSSWVPPENQNVNSVDQVNDVLGKESRFGASSKPKSSPEPHILEHTAGLANQCLPKFYRPGTKCPSICEDNMYPDFDMDEVDVNLENYDELFGMTLSHSEELFENGGFDSLFGTKEMSAGDSDCLGAIAAEEMPNRPFIEDLVWCHISLDSLLESPFEEEEIYRAVLTFGKEKTWDLCKADLLINVFLEFFNNGKILVRMNSTFITSVPKEDRTDKFTDWVYKWLMRCWMMRELKRNKGSSVELVNAIQPACSNAESADSILSTKTEPIICYTGRQGPSNISFSGIAGESNAGDYQDCGASSMLLMGEPPWHAPCPENSSAANRSNAVMRYKEKKKIRKFDKRVRYASRKERADVRRRVKGRSTTEFLSFTAKDIQLELSADMSFCLTRQILLLNSCPRMQNSSKSFGLDLAPYLSYYFPVEVQVHSVGTKSPEKSEEKSPTPIAENRTKLQFDIVRPPVATSIPAESPKIQYNQDFRSSSRN</sequence>
<evidence type="ECO:0000256" key="5">
    <source>
        <dbReference type="ARBA" id="ARBA00022771"/>
    </source>
</evidence>
<evidence type="ECO:0000256" key="1">
    <source>
        <dbReference type="ARBA" id="ARBA00004123"/>
    </source>
</evidence>
<dbReference type="InterPro" id="IPR000315">
    <property type="entry name" value="Znf_B-box"/>
</dbReference>
<dbReference type="PANTHER" id="PTHR31717:SF131">
    <property type="entry name" value="ZINC FINGER PROTEIN CONSTANS-LIKE 9"/>
    <property type="match status" value="1"/>
</dbReference>
<evidence type="ECO:0000256" key="4">
    <source>
        <dbReference type="ARBA" id="ARBA00022737"/>
    </source>
</evidence>
<evidence type="ECO:0000256" key="10">
    <source>
        <dbReference type="SAM" id="MobiDB-lite"/>
    </source>
</evidence>
<keyword evidence="3" id="KW-0479">Metal-binding</keyword>
<dbReference type="EMBL" id="JAYWIO010000003">
    <property type="protein sequence ID" value="KAK7273466.1"/>
    <property type="molecule type" value="Genomic_DNA"/>
</dbReference>
<feature type="compositionally biased region" description="Polar residues" evidence="10">
    <location>
        <begin position="592"/>
        <end position="604"/>
    </location>
</feature>
<feature type="domain" description="CCT" evidence="12">
    <location>
        <begin position="445"/>
        <end position="487"/>
    </location>
</feature>
<comment type="subcellular location">
    <subcellularLocation>
        <location evidence="1 9">Nucleus</location>
    </subcellularLocation>
</comment>
<comment type="caution">
    <text evidence="13">The sequence shown here is derived from an EMBL/GenBank/DDBJ whole genome shotgun (WGS) entry which is preliminary data.</text>
</comment>
<dbReference type="GO" id="GO:0006355">
    <property type="term" value="P:regulation of DNA-templated transcription"/>
    <property type="evidence" value="ECO:0007669"/>
    <property type="project" value="UniProtKB-ARBA"/>
</dbReference>
<evidence type="ECO:0000256" key="8">
    <source>
        <dbReference type="PROSITE-ProRule" id="PRU00024"/>
    </source>
</evidence>
<dbReference type="PROSITE" id="PS50119">
    <property type="entry name" value="ZF_BBOX"/>
    <property type="match status" value="1"/>
</dbReference>
<dbReference type="PROSITE" id="PS51017">
    <property type="entry name" value="CCT"/>
    <property type="match status" value="1"/>
</dbReference>
<evidence type="ECO:0000259" key="11">
    <source>
        <dbReference type="PROSITE" id="PS50119"/>
    </source>
</evidence>
<dbReference type="Proteomes" id="UP001372338">
    <property type="component" value="Unassembled WGS sequence"/>
</dbReference>
<keyword evidence="7 9" id="KW-0539">Nucleus</keyword>
<gene>
    <name evidence="13" type="ORF">RIF29_14516</name>
</gene>
<dbReference type="Pfam" id="PF06203">
    <property type="entry name" value="CCT"/>
    <property type="match status" value="1"/>
</dbReference>
<evidence type="ECO:0000313" key="14">
    <source>
        <dbReference type="Proteomes" id="UP001372338"/>
    </source>
</evidence>
<dbReference type="GO" id="GO:0005634">
    <property type="term" value="C:nucleus"/>
    <property type="evidence" value="ECO:0007669"/>
    <property type="project" value="UniProtKB-SubCell"/>
</dbReference>
<evidence type="ECO:0000259" key="12">
    <source>
        <dbReference type="PROSITE" id="PS51017"/>
    </source>
</evidence>
<dbReference type="GO" id="GO:0008270">
    <property type="term" value="F:zinc ion binding"/>
    <property type="evidence" value="ECO:0007669"/>
    <property type="project" value="UniProtKB-KW"/>
</dbReference>
<dbReference type="SMART" id="SM00336">
    <property type="entry name" value="BBOX"/>
    <property type="match status" value="2"/>
</dbReference>
<evidence type="ECO:0000256" key="6">
    <source>
        <dbReference type="ARBA" id="ARBA00022833"/>
    </source>
</evidence>
<dbReference type="AlphaFoldDB" id="A0AAN9FFH4"/>
<dbReference type="CDD" id="cd19821">
    <property type="entry name" value="Bbox1_BBX-like"/>
    <property type="match status" value="2"/>
</dbReference>
<keyword evidence="4" id="KW-0677">Repeat</keyword>
<dbReference type="InterPro" id="IPR049808">
    <property type="entry name" value="CONSTANS-like_Bbox1"/>
</dbReference>
<evidence type="ECO:0000256" key="7">
    <source>
        <dbReference type="ARBA" id="ARBA00023242"/>
    </source>
</evidence>
<evidence type="ECO:0000256" key="2">
    <source>
        <dbReference type="ARBA" id="ARBA00010024"/>
    </source>
</evidence>
<dbReference type="InterPro" id="IPR010402">
    <property type="entry name" value="CCT_domain"/>
</dbReference>
<evidence type="ECO:0000256" key="3">
    <source>
        <dbReference type="ARBA" id="ARBA00022723"/>
    </source>
</evidence>
<evidence type="ECO:0000313" key="13">
    <source>
        <dbReference type="EMBL" id="KAK7273466.1"/>
    </source>
</evidence>